<evidence type="ECO:0000256" key="1">
    <source>
        <dbReference type="SAM" id="SignalP"/>
    </source>
</evidence>
<proteinExistence type="predicted"/>
<sequence>MKKIILFFTIFLFAFSFAQKTNTRDYEDINARLDRLLREREVEKRVLNVNLEGKTFVLIQNKGTLVYKYVVSFLADKNINIVELINDTSAQSKTTKLYSGDFIRNNNYISVRADVLEGQKIGIPLTYNFMIQERDGILFLINMNNNEKWIDTALVK</sequence>
<evidence type="ECO:0000313" key="2">
    <source>
        <dbReference type="EMBL" id="OEL12031.1"/>
    </source>
</evidence>
<feature type="chain" id="PRO_5009186967" evidence="1">
    <location>
        <begin position="19"/>
        <end position="156"/>
    </location>
</feature>
<organism evidence="2 3">
    <name type="scientific">Cloacibacterium normanense</name>
    <dbReference type="NCBI Taxonomy" id="237258"/>
    <lineage>
        <taxon>Bacteria</taxon>
        <taxon>Pseudomonadati</taxon>
        <taxon>Bacteroidota</taxon>
        <taxon>Flavobacteriia</taxon>
        <taxon>Flavobacteriales</taxon>
        <taxon>Weeksellaceae</taxon>
    </lineage>
</organism>
<feature type="signal peptide" evidence="1">
    <location>
        <begin position="1"/>
        <end position="18"/>
    </location>
</feature>
<gene>
    <name evidence="2" type="ORF">BHF72_1488</name>
</gene>
<protein>
    <submittedName>
        <fullName evidence="2">Uncharacterized protein</fullName>
    </submittedName>
</protein>
<keyword evidence="3" id="KW-1185">Reference proteome</keyword>
<dbReference type="EMBL" id="MKGI01000012">
    <property type="protein sequence ID" value="OEL12031.1"/>
    <property type="molecule type" value="Genomic_DNA"/>
</dbReference>
<comment type="caution">
    <text evidence="2">The sequence shown here is derived from an EMBL/GenBank/DDBJ whole genome shotgun (WGS) entry which is preliminary data.</text>
</comment>
<dbReference type="RefSeq" id="WP_069797148.1">
    <property type="nucleotide sequence ID" value="NZ_CP034157.1"/>
</dbReference>
<evidence type="ECO:0000313" key="3">
    <source>
        <dbReference type="Proteomes" id="UP000095601"/>
    </source>
</evidence>
<dbReference type="KEGG" id="cnr:EB819_01735"/>
<keyword evidence="1" id="KW-0732">Signal</keyword>
<dbReference type="AlphaFoldDB" id="A0A1E5UGM8"/>
<reference evidence="2 3" key="1">
    <citation type="submission" date="2016-09" db="EMBL/GenBank/DDBJ databases">
        <authorList>
            <person name="Capua I."/>
            <person name="De Benedictis P."/>
            <person name="Joannis T."/>
            <person name="Lombin L.H."/>
            <person name="Cattoli G."/>
        </authorList>
    </citation>
    <scope>NUCLEOTIDE SEQUENCE [LARGE SCALE GENOMIC DNA]</scope>
    <source>
        <strain evidence="2 3">NRS-1</strain>
    </source>
</reference>
<dbReference type="STRING" id="237258.SAMN04489756_10676"/>
<dbReference type="Proteomes" id="UP000095601">
    <property type="component" value="Unassembled WGS sequence"/>
</dbReference>
<accession>A0A1E5UGM8</accession>
<name>A0A1E5UGM8_9FLAO</name>
<dbReference type="OrthoDB" id="1270560at2"/>